<evidence type="ECO:0000256" key="1">
    <source>
        <dbReference type="ARBA" id="ARBA00001933"/>
    </source>
</evidence>
<reference evidence="8 9" key="1">
    <citation type="submission" date="2010-02" db="EMBL/GenBank/DDBJ databases">
        <authorList>
            <person name="Weinstock G."/>
            <person name="Sodergren E."/>
            <person name="Clifton S."/>
            <person name="Fulton L."/>
            <person name="Fulton B."/>
            <person name="Courtney L."/>
            <person name="Fronick C."/>
            <person name="Harrison M."/>
            <person name="Strong C."/>
            <person name="Farmer C."/>
            <person name="Delahaunty K."/>
            <person name="Markovic C."/>
            <person name="Hall O."/>
            <person name="Minx P."/>
            <person name="Tomlinson C."/>
            <person name="Mitreva M."/>
            <person name="Nelson J."/>
            <person name="Hou S."/>
            <person name="Wollam A."/>
            <person name="Pepin K.H."/>
            <person name="Johnson M."/>
            <person name="Bhonagiri V."/>
            <person name="Zhang X."/>
            <person name="Suruliraj S."/>
            <person name="Warren W."/>
            <person name="Chinwalla A."/>
            <person name="Mardis E.R."/>
            <person name="Wilson R.K."/>
        </authorList>
    </citation>
    <scope>NUCLEOTIDE SEQUENCE [LARGE SCALE GENOMIC DNA]</scope>
    <source>
        <strain evidence="8 9">DSM 2876</strain>
    </source>
</reference>
<dbReference type="HAMAP" id="MF_01023">
    <property type="entry name" value="HisC_aminotrans_2"/>
    <property type="match status" value="1"/>
</dbReference>
<dbReference type="InterPro" id="IPR004839">
    <property type="entry name" value="Aminotransferase_I/II_large"/>
</dbReference>
<keyword evidence="9" id="KW-1185">Reference proteome</keyword>
<name>D4S262_9FIRM</name>
<dbReference type="InterPro" id="IPR050106">
    <property type="entry name" value="HistidinolP_aminotransfase"/>
</dbReference>
<protein>
    <recommendedName>
        <fullName evidence="6">Histidinol-phosphate aminotransferase</fullName>
        <ecNumber evidence="6">2.6.1.9</ecNumber>
    </recommendedName>
    <alternativeName>
        <fullName evidence="6">Imidazole acetol-phosphate transaminase</fullName>
    </alternativeName>
</protein>
<comment type="subunit">
    <text evidence="2 6">Homodimer.</text>
</comment>
<dbReference type="InterPro" id="IPR015422">
    <property type="entry name" value="PyrdxlP-dep_Trfase_small"/>
</dbReference>
<evidence type="ECO:0000313" key="9">
    <source>
        <dbReference type="Proteomes" id="UP000006238"/>
    </source>
</evidence>
<accession>D4S262</accession>
<dbReference type="Proteomes" id="UP000006238">
    <property type="component" value="Unassembled WGS sequence"/>
</dbReference>
<dbReference type="STRING" id="45851.BHV86_04455"/>
<evidence type="ECO:0000256" key="5">
    <source>
        <dbReference type="ARBA" id="ARBA00022898"/>
    </source>
</evidence>
<dbReference type="AlphaFoldDB" id="D4S262"/>
<keyword evidence="5 6" id="KW-0663">Pyridoxal phosphate</keyword>
<dbReference type="Gene3D" id="3.90.1150.10">
    <property type="entry name" value="Aspartate Aminotransferase, domain 1"/>
    <property type="match status" value="1"/>
</dbReference>
<evidence type="ECO:0000256" key="3">
    <source>
        <dbReference type="ARBA" id="ARBA00022576"/>
    </source>
</evidence>
<dbReference type="EMBL" id="ABWN01000037">
    <property type="protein sequence ID" value="EFF67619.1"/>
    <property type="molecule type" value="Genomic_DNA"/>
</dbReference>
<dbReference type="RefSeq" id="WP_005604213.1">
    <property type="nucleotide sequence ID" value="NZ_GG663524.1"/>
</dbReference>
<comment type="similarity">
    <text evidence="6">Belongs to the class-II pyridoxal-phosphate-dependent aminotransferase family. Histidinol-phosphate aminotransferase subfamily.</text>
</comment>
<dbReference type="Pfam" id="PF00155">
    <property type="entry name" value="Aminotran_1_2"/>
    <property type="match status" value="1"/>
</dbReference>
<evidence type="ECO:0000256" key="2">
    <source>
        <dbReference type="ARBA" id="ARBA00011738"/>
    </source>
</evidence>
<dbReference type="GO" id="GO:0004400">
    <property type="term" value="F:histidinol-phosphate transaminase activity"/>
    <property type="evidence" value="ECO:0007669"/>
    <property type="project" value="UniProtKB-UniRule"/>
</dbReference>
<dbReference type="HOGENOM" id="CLU_017584_3_0_9"/>
<dbReference type="eggNOG" id="COG0079">
    <property type="taxonomic scope" value="Bacteria"/>
</dbReference>
<dbReference type="GO" id="GO:0000105">
    <property type="term" value="P:L-histidine biosynthetic process"/>
    <property type="evidence" value="ECO:0007669"/>
    <property type="project" value="UniProtKB-UniRule"/>
</dbReference>
<comment type="cofactor">
    <cofactor evidence="1 6">
        <name>pyridoxal 5'-phosphate</name>
        <dbReference type="ChEBI" id="CHEBI:597326"/>
    </cofactor>
</comment>
<dbReference type="CDD" id="cd00609">
    <property type="entry name" value="AAT_like"/>
    <property type="match status" value="1"/>
</dbReference>
<evidence type="ECO:0000256" key="6">
    <source>
        <dbReference type="HAMAP-Rule" id="MF_01023"/>
    </source>
</evidence>
<dbReference type="InterPro" id="IPR015424">
    <property type="entry name" value="PyrdxlP-dep_Trfase"/>
</dbReference>
<dbReference type="Gene3D" id="3.40.640.10">
    <property type="entry name" value="Type I PLP-dependent aspartate aminotransferase-like (Major domain)"/>
    <property type="match status" value="1"/>
</dbReference>
<dbReference type="UniPathway" id="UPA00031">
    <property type="reaction ID" value="UER00012"/>
</dbReference>
<keyword evidence="3 6" id="KW-0032">Aminotransferase</keyword>
<evidence type="ECO:0000313" key="8">
    <source>
        <dbReference type="EMBL" id="EFF67619.1"/>
    </source>
</evidence>
<dbReference type="EC" id="2.6.1.9" evidence="6"/>
<keyword evidence="6" id="KW-0368">Histidine biosynthesis</keyword>
<dbReference type="PANTHER" id="PTHR43643:SF3">
    <property type="entry name" value="HISTIDINOL-PHOSPHATE AMINOTRANSFERASE"/>
    <property type="match status" value="1"/>
</dbReference>
<dbReference type="GO" id="GO:0030170">
    <property type="term" value="F:pyridoxal phosphate binding"/>
    <property type="evidence" value="ECO:0007669"/>
    <property type="project" value="InterPro"/>
</dbReference>
<organism evidence="8 9">
    <name type="scientific">Eshraghiella crossota DSM 2876</name>
    <dbReference type="NCBI Taxonomy" id="511680"/>
    <lineage>
        <taxon>Bacteria</taxon>
        <taxon>Bacillati</taxon>
        <taxon>Bacillota</taxon>
        <taxon>Clostridia</taxon>
        <taxon>Lachnospirales</taxon>
        <taxon>Lachnospiraceae</taxon>
        <taxon>Eshraghiella</taxon>
    </lineage>
</organism>
<proteinExistence type="inferred from homology"/>
<dbReference type="PANTHER" id="PTHR43643">
    <property type="entry name" value="HISTIDINOL-PHOSPHATE AMINOTRANSFERASE 2"/>
    <property type="match status" value="1"/>
</dbReference>
<evidence type="ECO:0000259" key="7">
    <source>
        <dbReference type="Pfam" id="PF00155"/>
    </source>
</evidence>
<evidence type="ECO:0000256" key="4">
    <source>
        <dbReference type="ARBA" id="ARBA00022679"/>
    </source>
</evidence>
<feature type="modified residue" description="N6-(pyridoxal phosphate)lysine" evidence="6">
    <location>
        <position position="209"/>
    </location>
</feature>
<feature type="domain" description="Aminotransferase class I/classII large" evidence="7">
    <location>
        <begin position="23"/>
        <end position="344"/>
    </location>
</feature>
<dbReference type="NCBIfam" id="TIGR01141">
    <property type="entry name" value="hisC"/>
    <property type="match status" value="1"/>
</dbReference>
<keyword evidence="4 6" id="KW-0808">Transferase</keyword>
<gene>
    <name evidence="6 8" type="primary">hisC</name>
    <name evidence="8" type="ORF">BUTYVIB_02184</name>
</gene>
<keyword evidence="6" id="KW-0028">Amino-acid biosynthesis</keyword>
<dbReference type="InterPro" id="IPR015421">
    <property type="entry name" value="PyrdxlP-dep_Trfase_major"/>
</dbReference>
<sequence length="353" mass="40302">MREWEKNIRKVEPYVPGEQPKDKDIIKLNTNENPYPPAPHVKEVLESIRTEDFRKYPDPAADMLISAISENYGVDKNMIFTGVGSDDVLSMIFLTFFNSDRPVLFPDITYSFYSVWADVYRIKYETPLLDENFNIRAEDYYKPNGGVVIANPNAPTGIYRNLDFIKDILEHNRDVIVVVDEAYIDFAGQSAVSLLKDYDNLIVVQTFSKSKSLAGMRIGMAFANSELIKALNDVKYSVNSYTMNMPSILLGTAAAESMDYYNITTEKIIETRKRSAGRLKALGFECLESGSNFIFARHGRVKGTDIYDFLRKNKVFVRHFNAPRIDDFLRISIGTDAEMDRLFELLEGYLANL</sequence>
<comment type="catalytic activity">
    <reaction evidence="6">
        <text>L-histidinol phosphate + 2-oxoglutarate = 3-(imidazol-4-yl)-2-oxopropyl phosphate + L-glutamate</text>
        <dbReference type="Rhea" id="RHEA:23744"/>
        <dbReference type="ChEBI" id="CHEBI:16810"/>
        <dbReference type="ChEBI" id="CHEBI:29985"/>
        <dbReference type="ChEBI" id="CHEBI:57766"/>
        <dbReference type="ChEBI" id="CHEBI:57980"/>
        <dbReference type="EC" id="2.6.1.9"/>
    </reaction>
</comment>
<dbReference type="SUPFAM" id="SSF53383">
    <property type="entry name" value="PLP-dependent transferases"/>
    <property type="match status" value="1"/>
</dbReference>
<comment type="caution">
    <text evidence="8">The sequence shown here is derived from an EMBL/GenBank/DDBJ whole genome shotgun (WGS) entry which is preliminary data.</text>
</comment>
<dbReference type="InterPro" id="IPR005861">
    <property type="entry name" value="HisP_aminotrans"/>
</dbReference>
<comment type="pathway">
    <text evidence="6">Amino-acid biosynthesis; L-histidine biosynthesis; L-histidine from 5-phospho-alpha-D-ribose 1-diphosphate: step 7/9.</text>
</comment>
<dbReference type="GeneID" id="98917697"/>